<comment type="function">
    <text evidence="15">Poorly processive, error-prone DNA polymerase involved in untargeted mutagenesis. Copies undamaged DNA at stalled replication forks, which arise in vivo from mismatched or misaligned primer ends. These misaligned primers can be extended by PolIV. Exhibits no 3'-5' exonuclease (proofreading) activity. May be involved in translesional synthesis, in conjunction with the beta clamp from PolIII.</text>
</comment>
<comment type="subcellular location">
    <subcellularLocation>
        <location evidence="1 15">Cytoplasm</location>
    </subcellularLocation>
</comment>
<dbReference type="InterPro" id="IPR043502">
    <property type="entry name" value="DNA/RNA_pol_sf"/>
</dbReference>
<dbReference type="InterPro" id="IPR017961">
    <property type="entry name" value="DNA_pol_Y-fam_little_finger"/>
</dbReference>
<dbReference type="InterPro" id="IPR001126">
    <property type="entry name" value="UmuC"/>
</dbReference>
<keyword evidence="6 15" id="KW-0548">Nucleotidyltransferase</keyword>
<evidence type="ECO:0000256" key="10">
    <source>
        <dbReference type="ARBA" id="ARBA00022842"/>
    </source>
</evidence>
<feature type="domain" description="UmuC" evidence="16">
    <location>
        <begin position="42"/>
        <end position="239"/>
    </location>
</feature>
<dbReference type="GO" id="GO:0000287">
    <property type="term" value="F:magnesium ion binding"/>
    <property type="evidence" value="ECO:0007669"/>
    <property type="project" value="UniProtKB-UniRule"/>
</dbReference>
<evidence type="ECO:0000256" key="1">
    <source>
        <dbReference type="ARBA" id="ARBA00004496"/>
    </source>
</evidence>
<dbReference type="Pfam" id="PF00817">
    <property type="entry name" value="IMS"/>
    <property type="match status" value="1"/>
</dbReference>
<dbReference type="InterPro" id="IPR043128">
    <property type="entry name" value="Rev_trsase/Diguanyl_cyclase"/>
</dbReference>
<dbReference type="Proteomes" id="UP000183898">
    <property type="component" value="Unassembled WGS sequence"/>
</dbReference>
<dbReference type="EMBL" id="FOCT01000004">
    <property type="protein sequence ID" value="SEN40269.1"/>
    <property type="molecule type" value="Genomic_DNA"/>
</dbReference>
<dbReference type="Gene3D" id="3.40.1170.60">
    <property type="match status" value="1"/>
</dbReference>
<keyword evidence="5 15" id="KW-0808">Transferase</keyword>
<dbReference type="CDD" id="cd03586">
    <property type="entry name" value="PolY_Pol_IV_kappa"/>
    <property type="match status" value="1"/>
</dbReference>
<proteinExistence type="inferred from homology"/>
<dbReference type="HAMAP" id="MF_01113">
    <property type="entry name" value="DNApol_IV"/>
    <property type="match status" value="1"/>
</dbReference>
<evidence type="ECO:0000256" key="12">
    <source>
        <dbReference type="ARBA" id="ARBA00023125"/>
    </source>
</evidence>
<evidence type="ECO:0000256" key="13">
    <source>
        <dbReference type="ARBA" id="ARBA00023204"/>
    </source>
</evidence>
<dbReference type="Pfam" id="PF21999">
    <property type="entry name" value="IMS_HHH_1"/>
    <property type="match status" value="1"/>
</dbReference>
<evidence type="ECO:0000256" key="15">
    <source>
        <dbReference type="HAMAP-Rule" id="MF_01113"/>
    </source>
</evidence>
<accession>A0A1H8G8U3</accession>
<reference evidence="17 18" key="1">
    <citation type="submission" date="2016-10" db="EMBL/GenBank/DDBJ databases">
        <authorList>
            <person name="de Groot N.N."/>
        </authorList>
    </citation>
    <scope>NUCLEOTIDE SEQUENCE [LARGE SCALE GENOMIC DNA]</scope>
    <source>
        <strain evidence="17 18">Nl18</strain>
    </source>
</reference>
<keyword evidence="12 15" id="KW-0238">DNA-binding</keyword>
<evidence type="ECO:0000256" key="9">
    <source>
        <dbReference type="ARBA" id="ARBA00022763"/>
    </source>
</evidence>
<evidence type="ECO:0000256" key="11">
    <source>
        <dbReference type="ARBA" id="ARBA00022932"/>
    </source>
</evidence>
<dbReference type="GO" id="GO:0042276">
    <property type="term" value="P:error-prone translesion synthesis"/>
    <property type="evidence" value="ECO:0007669"/>
    <property type="project" value="TreeGrafter"/>
</dbReference>
<evidence type="ECO:0000256" key="14">
    <source>
        <dbReference type="ARBA" id="ARBA00049244"/>
    </source>
</evidence>
<evidence type="ECO:0000259" key="16">
    <source>
        <dbReference type="PROSITE" id="PS50173"/>
    </source>
</evidence>
<gene>
    <name evidence="15" type="primary">dinB</name>
    <name evidence="17" type="ORF">SAMN05216404_104130</name>
</gene>
<organism evidence="17 18">
    <name type="scientific">Nitrosospira multiformis</name>
    <dbReference type="NCBI Taxonomy" id="1231"/>
    <lineage>
        <taxon>Bacteria</taxon>
        <taxon>Pseudomonadati</taxon>
        <taxon>Pseudomonadota</taxon>
        <taxon>Betaproteobacteria</taxon>
        <taxon>Nitrosomonadales</taxon>
        <taxon>Nitrosomonadaceae</taxon>
        <taxon>Nitrosospira</taxon>
    </lineage>
</organism>
<feature type="binding site" evidence="15">
    <location>
        <position position="160"/>
    </location>
    <ligand>
        <name>Mg(2+)</name>
        <dbReference type="ChEBI" id="CHEBI:18420"/>
    </ligand>
</feature>
<dbReference type="Gene3D" id="1.10.150.20">
    <property type="entry name" value="5' to 3' exonuclease, C-terminal subdomain"/>
    <property type="match status" value="1"/>
</dbReference>
<dbReference type="Gene3D" id="3.30.70.270">
    <property type="match status" value="1"/>
</dbReference>
<name>A0A1H8G8U3_9PROT</name>
<dbReference type="GO" id="GO:0003684">
    <property type="term" value="F:damaged DNA binding"/>
    <property type="evidence" value="ECO:0007669"/>
    <property type="project" value="InterPro"/>
</dbReference>
<dbReference type="FunFam" id="3.30.1490.100:FF:000004">
    <property type="entry name" value="DNA polymerase IV"/>
    <property type="match status" value="1"/>
</dbReference>
<evidence type="ECO:0000256" key="5">
    <source>
        <dbReference type="ARBA" id="ARBA00022679"/>
    </source>
</evidence>
<dbReference type="GO" id="GO:0003887">
    <property type="term" value="F:DNA-directed DNA polymerase activity"/>
    <property type="evidence" value="ECO:0007669"/>
    <property type="project" value="UniProtKB-UniRule"/>
</dbReference>
<dbReference type="EC" id="2.7.7.7" evidence="15"/>
<comment type="similarity">
    <text evidence="2 15">Belongs to the DNA polymerase type-Y family.</text>
</comment>
<feature type="active site" evidence="15">
    <location>
        <position position="161"/>
    </location>
</feature>
<sequence length="422" mass="46007">MVEATAVNTRAGTVTVCRRTKLVPAAEGQICLDGELLMHRCVAHLDMDAFYASVELKRYPQLRGLPVVIGGSAEQQPELFNGKPRFAKLKGYGGRGVVTTATYEARAFGVSSGMGLMKAAQLAPEAILLPADFSAYRRYSNLFKTAVALVAPHIEDRGIDEIYIDLSGSTEDIVTLARRIKRAVRESTGLSCSIGVAPNKLLAKICSDLEKPDGLTLLDMADVPARIWPLPVRKINGIGPKANQKLAASGIFTIGDLAQADIAFLQARFGRSNGSWLYEASRGIDDRPVVTHAEPRSISRETTFERDLHARRDRPILSEIFTGLCAGVAEDLQRKGYAARTIGIKLRYEDFRTVTRDITLSVPTANAAAIRKAAQECLRRVSLEQKMRLLGVRASGLCSETLVQSAGMSQQRELPLAVLDIR</sequence>
<dbReference type="AlphaFoldDB" id="A0A1H8G8U3"/>
<dbReference type="Gene3D" id="3.30.1490.100">
    <property type="entry name" value="DNA polymerase, Y-family, little finger domain"/>
    <property type="match status" value="1"/>
</dbReference>
<evidence type="ECO:0000256" key="2">
    <source>
        <dbReference type="ARBA" id="ARBA00010945"/>
    </source>
</evidence>
<dbReference type="SUPFAM" id="SSF56672">
    <property type="entry name" value="DNA/RNA polymerases"/>
    <property type="match status" value="1"/>
</dbReference>
<dbReference type="InterPro" id="IPR053848">
    <property type="entry name" value="IMS_HHH_1"/>
</dbReference>
<dbReference type="PANTHER" id="PTHR11076:SF33">
    <property type="entry name" value="DNA POLYMERASE KAPPA"/>
    <property type="match status" value="1"/>
</dbReference>
<keyword evidence="4 15" id="KW-0963">Cytoplasm</keyword>
<protein>
    <recommendedName>
        <fullName evidence="15">DNA polymerase IV</fullName>
        <shortName evidence="15">Pol IV</shortName>
        <ecNumber evidence="15">2.7.7.7</ecNumber>
    </recommendedName>
</protein>
<evidence type="ECO:0000256" key="8">
    <source>
        <dbReference type="ARBA" id="ARBA00022723"/>
    </source>
</evidence>
<comment type="cofactor">
    <cofactor evidence="15">
        <name>Mg(2+)</name>
        <dbReference type="ChEBI" id="CHEBI:18420"/>
    </cofactor>
    <text evidence="15">Binds 2 magnesium ions per subunit.</text>
</comment>
<keyword evidence="10 15" id="KW-0460">Magnesium</keyword>
<evidence type="ECO:0000256" key="7">
    <source>
        <dbReference type="ARBA" id="ARBA00022705"/>
    </source>
</evidence>
<dbReference type="SUPFAM" id="SSF100879">
    <property type="entry name" value="Lesion bypass DNA polymerase (Y-family), little finger domain"/>
    <property type="match status" value="1"/>
</dbReference>
<keyword evidence="3 15" id="KW-0515">Mutator protein</keyword>
<evidence type="ECO:0000313" key="18">
    <source>
        <dbReference type="Proteomes" id="UP000183898"/>
    </source>
</evidence>
<dbReference type="GO" id="GO:0006281">
    <property type="term" value="P:DNA repair"/>
    <property type="evidence" value="ECO:0007669"/>
    <property type="project" value="UniProtKB-UniRule"/>
</dbReference>
<comment type="subunit">
    <text evidence="15">Monomer.</text>
</comment>
<feature type="site" description="Substrate discrimination" evidence="15">
    <location>
        <position position="51"/>
    </location>
</feature>
<keyword evidence="7 15" id="KW-0235">DNA replication</keyword>
<dbReference type="PANTHER" id="PTHR11076">
    <property type="entry name" value="DNA REPAIR POLYMERASE UMUC / TRANSFERASE FAMILY MEMBER"/>
    <property type="match status" value="1"/>
</dbReference>
<dbReference type="InterPro" id="IPR022880">
    <property type="entry name" value="DNApol_IV"/>
</dbReference>
<dbReference type="InterPro" id="IPR050116">
    <property type="entry name" value="DNA_polymerase-Y"/>
</dbReference>
<evidence type="ECO:0000256" key="3">
    <source>
        <dbReference type="ARBA" id="ARBA00022457"/>
    </source>
</evidence>
<dbReference type="PROSITE" id="PS50173">
    <property type="entry name" value="UMUC"/>
    <property type="match status" value="1"/>
</dbReference>
<keyword evidence="9 15" id="KW-0227">DNA damage</keyword>
<dbReference type="InterPro" id="IPR036775">
    <property type="entry name" value="DNA_pol_Y-fam_lit_finger_sf"/>
</dbReference>
<keyword evidence="8 15" id="KW-0479">Metal-binding</keyword>
<comment type="catalytic activity">
    <reaction evidence="14 15">
        <text>DNA(n) + a 2'-deoxyribonucleoside 5'-triphosphate = DNA(n+1) + diphosphate</text>
        <dbReference type="Rhea" id="RHEA:22508"/>
        <dbReference type="Rhea" id="RHEA-COMP:17339"/>
        <dbReference type="Rhea" id="RHEA-COMP:17340"/>
        <dbReference type="ChEBI" id="CHEBI:33019"/>
        <dbReference type="ChEBI" id="CHEBI:61560"/>
        <dbReference type="ChEBI" id="CHEBI:173112"/>
        <dbReference type="EC" id="2.7.7.7"/>
    </reaction>
</comment>
<dbReference type="GO" id="GO:0005829">
    <property type="term" value="C:cytosol"/>
    <property type="evidence" value="ECO:0007669"/>
    <property type="project" value="TreeGrafter"/>
</dbReference>
<evidence type="ECO:0000313" key="17">
    <source>
        <dbReference type="EMBL" id="SEN40269.1"/>
    </source>
</evidence>
<keyword evidence="13 15" id="KW-0234">DNA repair</keyword>
<dbReference type="NCBIfam" id="NF002677">
    <property type="entry name" value="PRK02406.1"/>
    <property type="match status" value="1"/>
</dbReference>
<keyword evidence="11 15" id="KW-0239">DNA-directed DNA polymerase</keyword>
<evidence type="ECO:0000256" key="4">
    <source>
        <dbReference type="ARBA" id="ARBA00022490"/>
    </source>
</evidence>
<dbReference type="GO" id="GO:0009432">
    <property type="term" value="P:SOS response"/>
    <property type="evidence" value="ECO:0007669"/>
    <property type="project" value="TreeGrafter"/>
</dbReference>
<dbReference type="Pfam" id="PF11799">
    <property type="entry name" value="IMS_C"/>
    <property type="match status" value="1"/>
</dbReference>
<feature type="binding site" evidence="15">
    <location>
        <position position="46"/>
    </location>
    <ligand>
        <name>Mg(2+)</name>
        <dbReference type="ChEBI" id="CHEBI:18420"/>
    </ligand>
</feature>
<evidence type="ECO:0000256" key="6">
    <source>
        <dbReference type="ARBA" id="ARBA00022695"/>
    </source>
</evidence>
<dbReference type="GO" id="GO:0006261">
    <property type="term" value="P:DNA-templated DNA replication"/>
    <property type="evidence" value="ECO:0007669"/>
    <property type="project" value="UniProtKB-UniRule"/>
</dbReference>